<proteinExistence type="predicted"/>
<dbReference type="EMBL" id="BGZK01000318">
    <property type="protein sequence ID" value="GBP36392.1"/>
    <property type="molecule type" value="Genomic_DNA"/>
</dbReference>
<evidence type="ECO:0000256" key="1">
    <source>
        <dbReference type="SAM" id="MobiDB-lite"/>
    </source>
</evidence>
<dbReference type="OrthoDB" id="8193306at2759"/>
<comment type="caution">
    <text evidence="2">The sequence shown here is derived from an EMBL/GenBank/DDBJ whole genome shotgun (WGS) entry which is preliminary data.</text>
</comment>
<evidence type="ECO:0000313" key="2">
    <source>
        <dbReference type="EMBL" id="GBP36392.1"/>
    </source>
</evidence>
<reference evidence="2 3" key="1">
    <citation type="journal article" date="2019" name="Commun. Biol.">
        <title>The bagworm genome reveals a unique fibroin gene that provides high tensile strength.</title>
        <authorList>
            <person name="Kono N."/>
            <person name="Nakamura H."/>
            <person name="Ohtoshi R."/>
            <person name="Tomita M."/>
            <person name="Numata K."/>
            <person name="Arakawa K."/>
        </authorList>
    </citation>
    <scope>NUCLEOTIDE SEQUENCE [LARGE SCALE GENOMIC DNA]</scope>
</reference>
<keyword evidence="3" id="KW-1185">Reference proteome</keyword>
<feature type="region of interest" description="Disordered" evidence="1">
    <location>
        <begin position="121"/>
        <end position="146"/>
    </location>
</feature>
<sequence length="398" mass="43995">MDGGIVQRRKIPQNNAKWLTGTIKLSAWVKQRLVGRGPQRVWELSDRSKRRKTKELRAQVPDATLTYAAQMSLRAAGKSDASAIIKEITKSPTRAYKIRKVITQNKEKNIQRLSTMEALSIGPRTRGGSRPRGIRTLGGSGDGSTVDDTVLSGTLEVLESHRTVSGLRSLEVATGVDEEEVEESEVKVKVKVEAAVKAKAEAAVKMAQHHFHCRPWTIREFLLDQHLDPPGRPSRVNRTAGEASDCEKTQDVCACVVYACSSSQDAIPVVSGFEPQPSTSAAGFAMDVAESAPQPASPAVSVPSPAAFVELEGHGNVTTPSSIVSPSFSFRMSRPLNDNEIEEALMFNGSDDESDEDDNDETRVPVMLPPYMRLHRLRSRCWKRPRLNRRHCRRRCHH</sequence>
<name>A0A4C1VDM5_EUMVA</name>
<protein>
    <submittedName>
        <fullName evidence="2">Uncharacterized protein</fullName>
    </submittedName>
</protein>
<gene>
    <name evidence="2" type="ORF">EVAR_87971_1</name>
</gene>
<dbReference type="Proteomes" id="UP000299102">
    <property type="component" value="Unassembled WGS sequence"/>
</dbReference>
<accession>A0A4C1VDM5</accession>
<organism evidence="2 3">
    <name type="scientific">Eumeta variegata</name>
    <name type="common">Bagworm moth</name>
    <name type="synonym">Eumeta japonica</name>
    <dbReference type="NCBI Taxonomy" id="151549"/>
    <lineage>
        <taxon>Eukaryota</taxon>
        <taxon>Metazoa</taxon>
        <taxon>Ecdysozoa</taxon>
        <taxon>Arthropoda</taxon>
        <taxon>Hexapoda</taxon>
        <taxon>Insecta</taxon>
        <taxon>Pterygota</taxon>
        <taxon>Neoptera</taxon>
        <taxon>Endopterygota</taxon>
        <taxon>Lepidoptera</taxon>
        <taxon>Glossata</taxon>
        <taxon>Ditrysia</taxon>
        <taxon>Tineoidea</taxon>
        <taxon>Psychidae</taxon>
        <taxon>Oiketicinae</taxon>
        <taxon>Eumeta</taxon>
    </lineage>
</organism>
<evidence type="ECO:0000313" key="3">
    <source>
        <dbReference type="Proteomes" id="UP000299102"/>
    </source>
</evidence>
<dbReference type="AlphaFoldDB" id="A0A4C1VDM5"/>